<gene>
    <name evidence="2" type="ORF">L618_001600000740</name>
</gene>
<name>A0A562E896_RHORH</name>
<dbReference type="Pfam" id="PF13452">
    <property type="entry name" value="FAS1_DH_region"/>
    <property type="match status" value="1"/>
</dbReference>
<dbReference type="RefSeq" id="WP_145691460.1">
    <property type="nucleotide sequence ID" value="NZ_VLJT01000013.1"/>
</dbReference>
<comment type="caution">
    <text evidence="2">The sequence shown here is derived from an EMBL/GenBank/DDBJ whole genome shotgun (WGS) entry which is preliminary data.</text>
</comment>
<feature type="domain" description="FAS1-like dehydratase" evidence="1">
    <location>
        <begin position="5"/>
        <end position="126"/>
    </location>
</feature>
<accession>A0A562E896</accession>
<dbReference type="AlphaFoldDB" id="A0A562E896"/>
<dbReference type="SUPFAM" id="SSF54637">
    <property type="entry name" value="Thioesterase/thiol ester dehydrase-isomerase"/>
    <property type="match status" value="1"/>
</dbReference>
<dbReference type="Gene3D" id="3.10.129.10">
    <property type="entry name" value="Hotdog Thioesterase"/>
    <property type="match status" value="1"/>
</dbReference>
<dbReference type="EMBL" id="VLJT01000013">
    <property type="protein sequence ID" value="TWH18030.1"/>
    <property type="molecule type" value="Genomic_DNA"/>
</dbReference>
<protein>
    <submittedName>
        <fullName evidence="2">MaoC dehydratase-like protein</fullName>
    </submittedName>
</protein>
<sequence length="145" mass="15839">MAVMPIERGKIREYAAATSASRAEYLDDPFAPIPPTFLATVVFWDDLPRVFDLPETRAGCAAIGVVPDVRRLLSLDQEYVFHGEILHAGETVDTGLRLDSVDLKERRSGSMALVRFTVTFTDSAGELRAECHYTSAFLTSVGGSA</sequence>
<dbReference type="InterPro" id="IPR029069">
    <property type="entry name" value="HotDog_dom_sf"/>
</dbReference>
<evidence type="ECO:0000259" key="1">
    <source>
        <dbReference type="Pfam" id="PF13452"/>
    </source>
</evidence>
<dbReference type="InterPro" id="IPR039569">
    <property type="entry name" value="FAS1-like_DH_region"/>
</dbReference>
<proteinExistence type="predicted"/>
<evidence type="ECO:0000313" key="2">
    <source>
        <dbReference type="EMBL" id="TWH18030.1"/>
    </source>
</evidence>
<organism evidence="2 3">
    <name type="scientific">Rhodococcus rhodochrous J45</name>
    <dbReference type="NCBI Taxonomy" id="935266"/>
    <lineage>
        <taxon>Bacteria</taxon>
        <taxon>Bacillati</taxon>
        <taxon>Actinomycetota</taxon>
        <taxon>Actinomycetes</taxon>
        <taxon>Mycobacteriales</taxon>
        <taxon>Nocardiaceae</taxon>
        <taxon>Rhodococcus</taxon>
    </lineage>
</organism>
<dbReference type="Proteomes" id="UP000317573">
    <property type="component" value="Unassembled WGS sequence"/>
</dbReference>
<evidence type="ECO:0000313" key="3">
    <source>
        <dbReference type="Proteomes" id="UP000317573"/>
    </source>
</evidence>
<reference evidence="2 3" key="1">
    <citation type="submission" date="2019-07" db="EMBL/GenBank/DDBJ databases">
        <title>Genome sequencing of lignin-degrading bacterial isolates.</title>
        <authorList>
            <person name="Gladden J."/>
        </authorList>
    </citation>
    <scope>NUCLEOTIDE SEQUENCE [LARGE SCALE GENOMIC DNA]</scope>
    <source>
        <strain evidence="2 3">J45</strain>
    </source>
</reference>